<dbReference type="RefSeq" id="WP_316973375.1">
    <property type="nucleotide sequence ID" value="NZ_JAWIIJ010000004.1"/>
</dbReference>
<gene>
    <name evidence="11" type="ORF">RYS15_08145</name>
</gene>
<evidence type="ECO:0000256" key="7">
    <source>
        <dbReference type="ARBA" id="ARBA00022779"/>
    </source>
</evidence>
<evidence type="ECO:0000256" key="10">
    <source>
        <dbReference type="RuleBase" id="RU364125"/>
    </source>
</evidence>
<evidence type="ECO:0000256" key="3">
    <source>
        <dbReference type="ARBA" id="ARBA00008281"/>
    </source>
</evidence>
<reference evidence="11 12" key="1">
    <citation type="submission" date="2023-10" db="EMBL/GenBank/DDBJ databases">
        <title>Characteristics and mechanism of a salt-tolerant marine origin heterotrophic nitrifying- aerobic denitrifying bacteria Marinobacter xestospongiae HN1.</title>
        <authorList>
            <person name="Qi R."/>
        </authorList>
    </citation>
    <scope>NUCLEOTIDE SEQUENCE [LARGE SCALE GENOMIC DNA]</scope>
    <source>
        <strain evidence="11 12">HN1</strain>
    </source>
</reference>
<keyword evidence="9 10" id="KW-0472">Membrane</keyword>
<evidence type="ECO:0000256" key="4">
    <source>
        <dbReference type="ARBA" id="ARBA00022475"/>
    </source>
</evidence>
<evidence type="ECO:0000256" key="8">
    <source>
        <dbReference type="ARBA" id="ARBA00022989"/>
    </source>
</evidence>
<dbReference type="InterPro" id="IPR005503">
    <property type="entry name" value="FliL"/>
</dbReference>
<keyword evidence="12" id="KW-1185">Reference proteome</keyword>
<evidence type="ECO:0000256" key="5">
    <source>
        <dbReference type="ARBA" id="ARBA00022500"/>
    </source>
</evidence>
<keyword evidence="4" id="KW-1003">Cell membrane</keyword>
<keyword evidence="6" id="KW-0812">Transmembrane</keyword>
<keyword evidence="11" id="KW-0969">Cilium</keyword>
<evidence type="ECO:0000313" key="12">
    <source>
        <dbReference type="Proteomes" id="UP001269819"/>
    </source>
</evidence>
<protein>
    <recommendedName>
        <fullName evidence="10">Flagellar protein FliL</fullName>
    </recommendedName>
</protein>
<evidence type="ECO:0000313" key="11">
    <source>
        <dbReference type="EMBL" id="MDV2078653.1"/>
    </source>
</evidence>
<evidence type="ECO:0000256" key="6">
    <source>
        <dbReference type="ARBA" id="ARBA00022692"/>
    </source>
</evidence>
<comment type="similarity">
    <text evidence="3 10">Belongs to the FliL family.</text>
</comment>
<comment type="subcellular location">
    <subcellularLocation>
        <location evidence="10">Cell inner membrane</location>
    </subcellularLocation>
    <subcellularLocation>
        <location evidence="2">Cell membrane</location>
        <topology evidence="2">Single-pass membrane protein</topology>
    </subcellularLocation>
</comment>
<comment type="caution">
    <text evidence="11">The sequence shown here is derived from an EMBL/GenBank/DDBJ whole genome shotgun (WGS) entry which is preliminary data.</text>
</comment>
<keyword evidence="11" id="KW-0282">Flagellum</keyword>
<evidence type="ECO:0000256" key="2">
    <source>
        <dbReference type="ARBA" id="ARBA00004162"/>
    </source>
</evidence>
<keyword evidence="5 10" id="KW-0145">Chemotaxis</keyword>
<keyword evidence="10" id="KW-0997">Cell inner membrane</keyword>
<keyword evidence="11" id="KW-0966">Cell projection</keyword>
<organism evidence="11 12">
    <name type="scientific">Marinobacter xestospongiae</name>
    <dbReference type="NCBI Taxonomy" id="994319"/>
    <lineage>
        <taxon>Bacteria</taxon>
        <taxon>Pseudomonadati</taxon>
        <taxon>Pseudomonadota</taxon>
        <taxon>Gammaproteobacteria</taxon>
        <taxon>Pseudomonadales</taxon>
        <taxon>Marinobacteraceae</taxon>
        <taxon>Marinobacter</taxon>
    </lineage>
</organism>
<accession>A0ABU3VWK5</accession>
<name>A0ABU3VWK5_9GAMM</name>
<keyword evidence="8" id="KW-1133">Transmembrane helix</keyword>
<dbReference type="Pfam" id="PF03748">
    <property type="entry name" value="FliL"/>
    <property type="match status" value="1"/>
</dbReference>
<sequence>MNRDQQAGAMNKTLMIVISLILLLLLTVVGGGAWAVSSGRLDLSGLFQEPPPPPVQMSETPLFKDLDKFVVSLANERSQHYMMLELSLVSHDPRMPEQAEALNSVIRNALLKQFAGMTRSEVREQMAAMDQLQAQLQTSLVAAAESYGQPLAIEEVLVTNVVIQ</sequence>
<keyword evidence="7 10" id="KW-0283">Flagellar rotation</keyword>
<evidence type="ECO:0000256" key="9">
    <source>
        <dbReference type="ARBA" id="ARBA00023136"/>
    </source>
</evidence>
<dbReference type="Proteomes" id="UP001269819">
    <property type="component" value="Unassembled WGS sequence"/>
</dbReference>
<dbReference type="EMBL" id="JAWIIJ010000004">
    <property type="protein sequence ID" value="MDV2078653.1"/>
    <property type="molecule type" value="Genomic_DNA"/>
</dbReference>
<proteinExistence type="inferred from homology"/>
<comment type="function">
    <text evidence="1 10">Controls the rotational direction of flagella during chemotaxis.</text>
</comment>
<evidence type="ECO:0000256" key="1">
    <source>
        <dbReference type="ARBA" id="ARBA00002254"/>
    </source>
</evidence>